<evidence type="ECO:0000256" key="1">
    <source>
        <dbReference type="SAM" id="Phobius"/>
    </source>
</evidence>
<gene>
    <name evidence="2" type="ORF">GMARGA_LOCUS4115</name>
</gene>
<evidence type="ECO:0000313" key="3">
    <source>
        <dbReference type="Proteomes" id="UP000789901"/>
    </source>
</evidence>
<keyword evidence="1" id="KW-0472">Membrane</keyword>
<feature type="transmembrane region" description="Helical" evidence="1">
    <location>
        <begin position="6"/>
        <end position="25"/>
    </location>
</feature>
<feature type="transmembrane region" description="Helical" evidence="1">
    <location>
        <begin position="45"/>
        <end position="62"/>
    </location>
</feature>
<evidence type="ECO:0000313" key="2">
    <source>
        <dbReference type="EMBL" id="CAG8541716.1"/>
    </source>
</evidence>
<sequence length="80" mass="9161">MESKFYRIVIANAFLLIGNILYPSIEKYDLPHLKCISNSRTIKETMATVHAIIVMIVKIYGLEHTDKFTSHDEITPPTKP</sequence>
<reference evidence="2 3" key="1">
    <citation type="submission" date="2021-06" db="EMBL/GenBank/DDBJ databases">
        <authorList>
            <person name="Kallberg Y."/>
            <person name="Tangrot J."/>
            <person name="Rosling A."/>
        </authorList>
    </citation>
    <scope>NUCLEOTIDE SEQUENCE [LARGE SCALE GENOMIC DNA]</scope>
    <source>
        <strain evidence="2 3">120-4 pot B 10/14</strain>
    </source>
</reference>
<accession>A0ABM8W6Y8</accession>
<proteinExistence type="predicted"/>
<protein>
    <submittedName>
        <fullName evidence="2">21426_t:CDS:1</fullName>
    </submittedName>
</protein>
<keyword evidence="3" id="KW-1185">Reference proteome</keyword>
<organism evidence="2 3">
    <name type="scientific">Gigaspora margarita</name>
    <dbReference type="NCBI Taxonomy" id="4874"/>
    <lineage>
        <taxon>Eukaryota</taxon>
        <taxon>Fungi</taxon>
        <taxon>Fungi incertae sedis</taxon>
        <taxon>Mucoromycota</taxon>
        <taxon>Glomeromycotina</taxon>
        <taxon>Glomeromycetes</taxon>
        <taxon>Diversisporales</taxon>
        <taxon>Gigasporaceae</taxon>
        <taxon>Gigaspora</taxon>
    </lineage>
</organism>
<dbReference type="EMBL" id="CAJVQB010001581">
    <property type="protein sequence ID" value="CAG8541716.1"/>
    <property type="molecule type" value="Genomic_DNA"/>
</dbReference>
<dbReference type="Proteomes" id="UP000789901">
    <property type="component" value="Unassembled WGS sequence"/>
</dbReference>
<comment type="caution">
    <text evidence="2">The sequence shown here is derived from an EMBL/GenBank/DDBJ whole genome shotgun (WGS) entry which is preliminary data.</text>
</comment>
<keyword evidence="1" id="KW-0812">Transmembrane</keyword>
<keyword evidence="1" id="KW-1133">Transmembrane helix</keyword>
<name>A0ABM8W6Y8_GIGMA</name>